<keyword evidence="2" id="KW-1185">Reference proteome</keyword>
<evidence type="ECO:0000313" key="2">
    <source>
        <dbReference type="Proteomes" id="UP001161691"/>
    </source>
</evidence>
<comment type="caution">
    <text evidence="1">The sequence shown here is derived from an EMBL/GenBank/DDBJ whole genome shotgun (WGS) entry which is preliminary data.</text>
</comment>
<sequence>MDRKQAVDRFIESQRQEARGMRGEMLGRDLYGTRILLMNVALPFF</sequence>
<gene>
    <name evidence="1" type="ORF">KB449_21835</name>
</gene>
<dbReference type="Proteomes" id="UP001161691">
    <property type="component" value="Unassembled WGS sequence"/>
</dbReference>
<evidence type="ECO:0000313" key="1">
    <source>
        <dbReference type="EMBL" id="MDI4647608.1"/>
    </source>
</evidence>
<protein>
    <submittedName>
        <fullName evidence="1">Uncharacterized protein</fullName>
    </submittedName>
</protein>
<organism evidence="1 2">
    <name type="scientific">Cohnella hashimotonis</name>
    <dbReference type="NCBI Taxonomy" id="2826895"/>
    <lineage>
        <taxon>Bacteria</taxon>
        <taxon>Bacillati</taxon>
        <taxon>Bacillota</taxon>
        <taxon>Bacilli</taxon>
        <taxon>Bacillales</taxon>
        <taxon>Paenibacillaceae</taxon>
        <taxon>Cohnella</taxon>
    </lineage>
</organism>
<reference evidence="1" key="1">
    <citation type="submission" date="2023-04" db="EMBL/GenBank/DDBJ databases">
        <title>Comparative genomic analysis of Cohnella hashimotonis sp. nov., isolated from the International Space Station.</title>
        <authorList>
            <person name="Venkateswaran K."/>
            <person name="Simpson A."/>
        </authorList>
    </citation>
    <scope>NUCLEOTIDE SEQUENCE</scope>
    <source>
        <strain evidence="1">F6_2S_P_1</strain>
    </source>
</reference>
<dbReference type="RefSeq" id="WP_282910362.1">
    <property type="nucleotide sequence ID" value="NZ_JAGRPV010000001.1"/>
</dbReference>
<name>A0ABT6TL77_9BACL</name>
<dbReference type="EMBL" id="JAGRPV010000001">
    <property type="protein sequence ID" value="MDI4647608.1"/>
    <property type="molecule type" value="Genomic_DNA"/>
</dbReference>
<proteinExistence type="predicted"/>
<accession>A0ABT6TL77</accession>